<evidence type="ECO:0000259" key="4">
    <source>
        <dbReference type="PROSITE" id="PS50304"/>
    </source>
</evidence>
<dbReference type="SUPFAM" id="SSF63748">
    <property type="entry name" value="Tudor/PWWP/MBT"/>
    <property type="match status" value="1"/>
</dbReference>
<dbReference type="PROSITE" id="PS50304">
    <property type="entry name" value="TUDOR"/>
    <property type="match status" value="1"/>
</dbReference>
<dbReference type="AlphaFoldDB" id="S2JMK4"/>
<organism evidence="5 6">
    <name type="scientific">Mucor circinelloides f. circinelloides (strain 1006PhL)</name>
    <name type="common">Mucormycosis agent</name>
    <name type="synonym">Calyptromyces circinelloides</name>
    <dbReference type="NCBI Taxonomy" id="1220926"/>
    <lineage>
        <taxon>Eukaryota</taxon>
        <taxon>Fungi</taxon>
        <taxon>Fungi incertae sedis</taxon>
        <taxon>Mucoromycota</taxon>
        <taxon>Mucoromycotina</taxon>
        <taxon>Mucoromycetes</taxon>
        <taxon>Mucorales</taxon>
        <taxon>Mucorineae</taxon>
        <taxon>Mucoraceae</taxon>
        <taxon>Mucor</taxon>
    </lineage>
</organism>
<reference evidence="6" key="1">
    <citation type="submission" date="2013-05" db="EMBL/GenBank/DDBJ databases">
        <title>The Genome sequence of Mucor circinelloides f. circinelloides 1006PhL.</title>
        <authorList>
            <consortium name="The Broad Institute Genomics Platform"/>
            <person name="Cuomo C."/>
            <person name="Earl A."/>
            <person name="Findley K."/>
            <person name="Lee S.C."/>
            <person name="Walker B."/>
            <person name="Young S."/>
            <person name="Zeng Q."/>
            <person name="Gargeya S."/>
            <person name="Fitzgerald M."/>
            <person name="Haas B."/>
            <person name="Abouelleil A."/>
            <person name="Allen A.W."/>
            <person name="Alvarado L."/>
            <person name="Arachchi H.M."/>
            <person name="Berlin A.M."/>
            <person name="Chapman S.B."/>
            <person name="Gainer-Dewar J."/>
            <person name="Goldberg J."/>
            <person name="Griggs A."/>
            <person name="Gujja S."/>
            <person name="Hansen M."/>
            <person name="Howarth C."/>
            <person name="Imamovic A."/>
            <person name="Ireland A."/>
            <person name="Larimer J."/>
            <person name="McCowan C."/>
            <person name="Murphy C."/>
            <person name="Pearson M."/>
            <person name="Poon T.W."/>
            <person name="Priest M."/>
            <person name="Roberts A."/>
            <person name="Saif S."/>
            <person name="Shea T."/>
            <person name="Sisk P."/>
            <person name="Sykes S."/>
            <person name="Wortman J."/>
            <person name="Nusbaum C."/>
            <person name="Birren B."/>
        </authorList>
    </citation>
    <scope>NUCLEOTIDE SEQUENCE [LARGE SCALE GENOMIC DNA]</scope>
    <source>
        <strain evidence="6">1006PhL</strain>
    </source>
</reference>
<dbReference type="PANTHER" id="PTHR46297">
    <property type="entry name" value="ZINC FINGER CCCH-TYPE WITH G PATCH DOMAIN-CONTAINING PROTEIN"/>
    <property type="match status" value="1"/>
</dbReference>
<comment type="subcellular location">
    <subcellularLocation>
        <location evidence="1">Nucleus</location>
    </subcellularLocation>
</comment>
<dbReference type="CDD" id="cd21182">
    <property type="entry name" value="Tudor_SMN_SPF30-like"/>
    <property type="match status" value="1"/>
</dbReference>
<keyword evidence="2" id="KW-0539">Nucleus</keyword>
<feature type="compositionally biased region" description="Low complexity" evidence="3">
    <location>
        <begin position="156"/>
        <end position="167"/>
    </location>
</feature>
<evidence type="ECO:0000256" key="2">
    <source>
        <dbReference type="ARBA" id="ARBA00023242"/>
    </source>
</evidence>
<feature type="domain" description="Tudor" evidence="4">
    <location>
        <begin position="80"/>
        <end position="140"/>
    </location>
</feature>
<dbReference type="InParanoid" id="S2JMK4"/>
<protein>
    <recommendedName>
        <fullName evidence="4">Tudor domain-containing protein</fullName>
    </recommendedName>
</protein>
<dbReference type="GO" id="GO:0005634">
    <property type="term" value="C:nucleus"/>
    <property type="evidence" value="ECO:0007669"/>
    <property type="project" value="UniProtKB-SubCell"/>
</dbReference>
<dbReference type="VEuPathDB" id="FungiDB:HMPREF1544_03405"/>
<feature type="region of interest" description="Disordered" evidence="3">
    <location>
        <begin position="47"/>
        <end position="73"/>
    </location>
</feature>
<evidence type="ECO:0000256" key="1">
    <source>
        <dbReference type="ARBA" id="ARBA00004123"/>
    </source>
</evidence>
<evidence type="ECO:0000313" key="6">
    <source>
        <dbReference type="Proteomes" id="UP000014254"/>
    </source>
</evidence>
<proteinExistence type="predicted"/>
<dbReference type="InterPro" id="IPR002999">
    <property type="entry name" value="Tudor"/>
</dbReference>
<dbReference type="EMBL" id="KE123930">
    <property type="protein sequence ID" value="EPB89742.1"/>
    <property type="molecule type" value="Genomic_DNA"/>
</dbReference>
<gene>
    <name evidence="5" type="ORF">HMPREF1544_03405</name>
</gene>
<accession>S2JMK4</accession>
<dbReference type="Proteomes" id="UP000014254">
    <property type="component" value="Unassembled WGS sequence"/>
</dbReference>
<keyword evidence="6" id="KW-1185">Reference proteome</keyword>
<dbReference type="Gene3D" id="2.30.30.140">
    <property type="match status" value="1"/>
</dbReference>
<dbReference type="OrthoDB" id="79171at2759"/>
<name>S2JMK4_MUCC1</name>
<sequence length="422" mass="46719">MSAEEIESYKFQLEQVELALQSDPENEELKKLQHDLQELITMFEAVAEPTSPKKKDTHHYQQQPSSTPATNTTTALKTHEFSVDQEVMARWSGDGEFYKATITAIGGADQVFSVKFKGYSEAEFVKAEDIKPIQTKKRTGVFENVGEPKKKKKDTTASSASASSSAAAGGGGTVAPTGAKKKKAAEFESKKNAWLNFATGGSKKKKATPVINKKSIFKTPDNPEGKVGVIGSGKGMTSYQQRVHFAEDVITFLPALPQEKMKVSVAPLRKHIVTTRRGDKPNHWVTMKLKHSIKLKKSTGEKDDSRRMRLLNQMITNLKARSLVTKVFASASCDANQPLLARDLKKNTDMLSKITADGDMQDLLAYIGARDKICIVVIDFAGLTTNSEDLEQFLRNNPNIVKLIIDKLLYIDSIHVYDSDEF</sequence>
<dbReference type="STRING" id="1220926.S2JMK4"/>
<dbReference type="SMART" id="SM00333">
    <property type="entry name" value="TUDOR"/>
    <property type="match status" value="1"/>
</dbReference>
<evidence type="ECO:0000256" key="3">
    <source>
        <dbReference type="SAM" id="MobiDB-lite"/>
    </source>
</evidence>
<feature type="compositionally biased region" description="Low complexity" evidence="3">
    <location>
        <begin position="62"/>
        <end position="73"/>
    </location>
</feature>
<dbReference type="eggNOG" id="KOG3026">
    <property type="taxonomic scope" value="Eukaryota"/>
</dbReference>
<evidence type="ECO:0000313" key="5">
    <source>
        <dbReference type="EMBL" id="EPB89742.1"/>
    </source>
</evidence>
<feature type="region of interest" description="Disordered" evidence="3">
    <location>
        <begin position="142"/>
        <end position="177"/>
    </location>
</feature>